<keyword evidence="2" id="KW-0812">Transmembrane</keyword>
<accession>A0A9W5YKY4</accession>
<keyword evidence="2" id="KW-0472">Membrane</keyword>
<evidence type="ECO:0000313" key="4">
    <source>
        <dbReference type="Proteomes" id="UP001143548"/>
    </source>
</evidence>
<dbReference type="Proteomes" id="UP001143548">
    <property type="component" value="Unassembled WGS sequence"/>
</dbReference>
<feature type="transmembrane region" description="Helical" evidence="2">
    <location>
        <begin position="72"/>
        <end position="92"/>
    </location>
</feature>
<evidence type="ECO:0000256" key="1">
    <source>
        <dbReference type="SAM" id="MobiDB-lite"/>
    </source>
</evidence>
<dbReference type="AlphaFoldDB" id="A0A9W5YKY4"/>
<evidence type="ECO:0000256" key="2">
    <source>
        <dbReference type="SAM" id="Phobius"/>
    </source>
</evidence>
<feature type="region of interest" description="Disordered" evidence="1">
    <location>
        <begin position="186"/>
        <end position="211"/>
    </location>
</feature>
<evidence type="ECO:0000313" key="3">
    <source>
        <dbReference type="EMBL" id="GKZ19765.1"/>
    </source>
</evidence>
<keyword evidence="2" id="KW-1133">Transmembrane helix</keyword>
<reference evidence="3" key="1">
    <citation type="submission" date="2022-07" db="EMBL/GenBank/DDBJ databases">
        <title>Taxonomy of Aspergillus series Nigri: significant species reduction supported by multi-species coalescent approaches.</title>
        <authorList>
            <person name="Bian C."/>
            <person name="Kusuya Y."/>
            <person name="Sklenar F."/>
            <person name="D'hooge E."/>
            <person name="Yaguchi T."/>
            <person name="Takahashi H."/>
            <person name="Hubka V."/>
        </authorList>
    </citation>
    <scope>NUCLEOTIDE SEQUENCE</scope>
    <source>
        <strain evidence="3">CBS 733.88</strain>
    </source>
</reference>
<gene>
    <name evidence="3" type="ORF">AbraCBS73388_004753</name>
</gene>
<name>A0A9W5YKY4_9EURO</name>
<dbReference type="EMBL" id="BROQ01000022">
    <property type="protein sequence ID" value="GKZ19765.1"/>
    <property type="molecule type" value="Genomic_DNA"/>
</dbReference>
<organism evidence="3 4">
    <name type="scientific">Aspergillus brasiliensis</name>
    <dbReference type="NCBI Taxonomy" id="319629"/>
    <lineage>
        <taxon>Eukaryota</taxon>
        <taxon>Fungi</taxon>
        <taxon>Dikarya</taxon>
        <taxon>Ascomycota</taxon>
        <taxon>Pezizomycotina</taxon>
        <taxon>Eurotiomycetes</taxon>
        <taxon>Eurotiomycetidae</taxon>
        <taxon>Eurotiales</taxon>
        <taxon>Aspergillaceae</taxon>
        <taxon>Aspergillus</taxon>
        <taxon>Aspergillus subgen. Circumdati</taxon>
    </lineage>
</organism>
<proteinExistence type="predicted"/>
<comment type="caution">
    <text evidence="3">The sequence shown here is derived from an EMBL/GenBank/DDBJ whole genome shotgun (WGS) entry which is preliminary data.</text>
</comment>
<protein>
    <submittedName>
        <fullName evidence="3">Uncharacterized protein</fullName>
    </submittedName>
</protein>
<sequence>MPVQWLRDSFLGQSLRLVYRPSWLAYAEEKADWKETVDLKALPLDHQNIFRVEWYSAHDEENPHNWSQAKKAFVLVVIGAYSFVVYMAAPIYTPSENAFLDEYHVNEAESSLGLALYVILWKPLSGYWWRLHRGHLFTGCIASRNDNLGAICLLCTRDWSVGIWLRHPSPRMAVLNVGDLDRLCSNSHSPSPPPRDQLGYNLASPRTMPGKEREIRNTQVPNRGGYSSRRYILPCDAP</sequence>